<dbReference type="PANTHER" id="PTHR30055:SF212">
    <property type="entry name" value="TETR-FAMILY FAMILY TRANSCRIPTIONAL REGULATOR"/>
    <property type="match status" value="1"/>
</dbReference>
<protein>
    <submittedName>
        <fullName evidence="4">TetR/AcrR family transcriptional regulator</fullName>
    </submittedName>
</protein>
<dbReference type="InterPro" id="IPR009057">
    <property type="entry name" value="Homeodomain-like_sf"/>
</dbReference>
<comment type="caution">
    <text evidence="4">The sequence shown here is derived from an EMBL/GenBank/DDBJ whole genome shotgun (WGS) entry which is preliminary data.</text>
</comment>
<dbReference type="Proteomes" id="UP001168528">
    <property type="component" value="Unassembled WGS sequence"/>
</dbReference>
<feature type="DNA-binding region" description="H-T-H motif" evidence="2">
    <location>
        <begin position="35"/>
        <end position="54"/>
    </location>
</feature>
<dbReference type="InterPro" id="IPR036271">
    <property type="entry name" value="Tet_transcr_reg_TetR-rel_C_sf"/>
</dbReference>
<feature type="domain" description="HTH tetR-type" evidence="3">
    <location>
        <begin position="12"/>
        <end position="72"/>
    </location>
</feature>
<dbReference type="RefSeq" id="WP_302039846.1">
    <property type="nucleotide sequence ID" value="NZ_JAUKPO010000016.1"/>
</dbReference>
<evidence type="ECO:0000313" key="4">
    <source>
        <dbReference type="EMBL" id="MDO1449043.1"/>
    </source>
</evidence>
<evidence type="ECO:0000259" key="3">
    <source>
        <dbReference type="PROSITE" id="PS50977"/>
    </source>
</evidence>
<dbReference type="PANTHER" id="PTHR30055">
    <property type="entry name" value="HTH-TYPE TRANSCRIPTIONAL REGULATOR RUTR"/>
    <property type="match status" value="1"/>
</dbReference>
<gene>
    <name evidence="4" type="ORF">Q0590_22385</name>
</gene>
<evidence type="ECO:0000256" key="2">
    <source>
        <dbReference type="PROSITE-ProRule" id="PRU00335"/>
    </source>
</evidence>
<dbReference type="InterPro" id="IPR001647">
    <property type="entry name" value="HTH_TetR"/>
</dbReference>
<proteinExistence type="predicted"/>
<dbReference type="PROSITE" id="PS50977">
    <property type="entry name" value="HTH_TETR_2"/>
    <property type="match status" value="1"/>
</dbReference>
<dbReference type="InterPro" id="IPR050109">
    <property type="entry name" value="HTH-type_TetR-like_transc_reg"/>
</dbReference>
<dbReference type="EMBL" id="JAUKPO010000016">
    <property type="protein sequence ID" value="MDO1449043.1"/>
    <property type="molecule type" value="Genomic_DNA"/>
</dbReference>
<evidence type="ECO:0000313" key="5">
    <source>
        <dbReference type="Proteomes" id="UP001168528"/>
    </source>
</evidence>
<keyword evidence="1 2" id="KW-0238">DNA-binding</keyword>
<reference evidence="4" key="1">
    <citation type="submission" date="2023-07" db="EMBL/GenBank/DDBJ databases">
        <title>The genome sequence of Rhodocytophaga aerolata KACC 12507.</title>
        <authorList>
            <person name="Zhang X."/>
        </authorList>
    </citation>
    <scope>NUCLEOTIDE SEQUENCE</scope>
    <source>
        <strain evidence="4">KACC 12507</strain>
    </source>
</reference>
<dbReference type="Pfam" id="PF00440">
    <property type="entry name" value="TetR_N"/>
    <property type="match status" value="1"/>
</dbReference>
<organism evidence="4 5">
    <name type="scientific">Rhodocytophaga aerolata</name>
    <dbReference type="NCBI Taxonomy" id="455078"/>
    <lineage>
        <taxon>Bacteria</taxon>
        <taxon>Pseudomonadati</taxon>
        <taxon>Bacteroidota</taxon>
        <taxon>Cytophagia</taxon>
        <taxon>Cytophagales</taxon>
        <taxon>Rhodocytophagaceae</taxon>
        <taxon>Rhodocytophaga</taxon>
    </lineage>
</organism>
<keyword evidence="5" id="KW-1185">Reference proteome</keyword>
<accession>A0ABT8RAA8</accession>
<name>A0ABT8RAA8_9BACT</name>
<sequence>MSSTHRKIRQKESLRGGILQAARKIAISEGWQSVTIRKIADEIDYTPPIVYEHFANKEAVFYELAIEGFNILRSLLEAQTHEDPSQRLVNYAMAHWQFANEHTELYKLMYGIETIPSLALERPQELLAIGELIKSTIKSLAPSLQEKEVKELFFQWMCIVNGFVTMALIMQDKNKEQDEWEPEHFLERANRRFIKSLQ</sequence>
<dbReference type="Gene3D" id="1.10.357.10">
    <property type="entry name" value="Tetracycline Repressor, domain 2"/>
    <property type="match status" value="1"/>
</dbReference>
<evidence type="ECO:0000256" key="1">
    <source>
        <dbReference type="ARBA" id="ARBA00023125"/>
    </source>
</evidence>
<dbReference type="SUPFAM" id="SSF46689">
    <property type="entry name" value="Homeodomain-like"/>
    <property type="match status" value="1"/>
</dbReference>
<dbReference type="SUPFAM" id="SSF48498">
    <property type="entry name" value="Tetracyclin repressor-like, C-terminal domain"/>
    <property type="match status" value="1"/>
</dbReference>
<dbReference type="PRINTS" id="PR00455">
    <property type="entry name" value="HTHTETR"/>
</dbReference>